<accession>A0ABD3IJB3</accession>
<dbReference type="InterPro" id="IPR004045">
    <property type="entry name" value="Glutathione_S-Trfase_N"/>
</dbReference>
<dbReference type="AlphaFoldDB" id="A0ABD3IJB3"/>
<feature type="domain" description="GST C-terminal" evidence="2">
    <location>
        <begin position="87"/>
        <end position="223"/>
    </location>
</feature>
<dbReference type="EMBL" id="JBJQOH010000001">
    <property type="protein sequence ID" value="KAL3701614.1"/>
    <property type="molecule type" value="Genomic_DNA"/>
</dbReference>
<comment type="caution">
    <text evidence="3">The sequence shown here is derived from an EMBL/GenBank/DDBJ whole genome shotgun (WGS) entry which is preliminary data.</text>
</comment>
<dbReference type="InterPro" id="IPR036249">
    <property type="entry name" value="Thioredoxin-like_sf"/>
</dbReference>
<dbReference type="PANTHER" id="PTHR44750">
    <property type="entry name" value="GLUTATHIONE S-TRANSFERASE T1-RELATED"/>
    <property type="match status" value="1"/>
</dbReference>
<dbReference type="InterPro" id="IPR036282">
    <property type="entry name" value="Glutathione-S-Trfase_C_sf"/>
</dbReference>
<dbReference type="SFLD" id="SFLDS00019">
    <property type="entry name" value="Glutathione_Transferase_(cytos"/>
    <property type="match status" value="1"/>
</dbReference>
<dbReference type="PANTHER" id="PTHR44750:SF1">
    <property type="entry name" value="GLUTATHIONE S-TRANSFERASE T1-RELATED"/>
    <property type="match status" value="1"/>
</dbReference>
<dbReference type="Proteomes" id="UP001633002">
    <property type="component" value="Unassembled WGS sequence"/>
</dbReference>
<dbReference type="Gene3D" id="3.40.30.10">
    <property type="entry name" value="Glutaredoxin"/>
    <property type="match status" value="1"/>
</dbReference>
<name>A0ABD3IJB3_9MARC</name>
<dbReference type="SFLD" id="SFLDG00358">
    <property type="entry name" value="Main_(cytGST)"/>
    <property type="match status" value="1"/>
</dbReference>
<reference evidence="3 4" key="1">
    <citation type="submission" date="2024-09" db="EMBL/GenBank/DDBJ databases">
        <title>Chromosome-scale assembly of Riccia sorocarpa.</title>
        <authorList>
            <person name="Paukszto L."/>
        </authorList>
    </citation>
    <scope>NUCLEOTIDE SEQUENCE [LARGE SCALE GENOMIC DNA]</scope>
    <source>
        <strain evidence="3">LP-2024</strain>
        <tissue evidence="3">Aerial parts of the thallus</tissue>
    </source>
</reference>
<dbReference type="SUPFAM" id="SSF47616">
    <property type="entry name" value="GST C-terminal domain-like"/>
    <property type="match status" value="1"/>
</dbReference>
<evidence type="ECO:0008006" key="5">
    <source>
        <dbReference type="Google" id="ProtNLM"/>
    </source>
</evidence>
<evidence type="ECO:0000259" key="1">
    <source>
        <dbReference type="PROSITE" id="PS50404"/>
    </source>
</evidence>
<dbReference type="InterPro" id="IPR040079">
    <property type="entry name" value="Glutathione_S-Trfase"/>
</dbReference>
<dbReference type="PROSITE" id="PS50405">
    <property type="entry name" value="GST_CTER"/>
    <property type="match status" value="1"/>
</dbReference>
<sequence>MLTVHGDLMSQPTRAVIIFCLANGIEYKLKVVNLSKLENRRPEFLAINPRGLVPVITDNGFNLNESATILRYLATTRSVQDHWYPADAKARARVDALMDCYQTNLRQTARFVFVRVLQVNVFRQPPAKKEEAELYERNMIASLDVLDKEVLAEGPFLLGASKPSIADLLLSCEVTQTLILKKSDLEALLGPRPKIRQWLKALEDEFAPHFHTVHSKVRDTAALLEKMGSKSQSKSQSAL</sequence>
<dbReference type="Gene3D" id="1.20.1050.10">
    <property type="match status" value="1"/>
</dbReference>
<evidence type="ECO:0000259" key="2">
    <source>
        <dbReference type="PROSITE" id="PS50405"/>
    </source>
</evidence>
<keyword evidence="4" id="KW-1185">Reference proteome</keyword>
<organism evidence="3 4">
    <name type="scientific">Riccia sorocarpa</name>
    <dbReference type="NCBI Taxonomy" id="122646"/>
    <lineage>
        <taxon>Eukaryota</taxon>
        <taxon>Viridiplantae</taxon>
        <taxon>Streptophyta</taxon>
        <taxon>Embryophyta</taxon>
        <taxon>Marchantiophyta</taxon>
        <taxon>Marchantiopsida</taxon>
        <taxon>Marchantiidae</taxon>
        <taxon>Marchantiales</taxon>
        <taxon>Ricciaceae</taxon>
        <taxon>Riccia</taxon>
    </lineage>
</organism>
<dbReference type="InterPro" id="IPR010987">
    <property type="entry name" value="Glutathione-S-Trfase_C-like"/>
</dbReference>
<evidence type="ECO:0000313" key="4">
    <source>
        <dbReference type="Proteomes" id="UP001633002"/>
    </source>
</evidence>
<dbReference type="SUPFAM" id="SSF52833">
    <property type="entry name" value="Thioredoxin-like"/>
    <property type="match status" value="1"/>
</dbReference>
<gene>
    <name evidence="3" type="ORF">R1sor_019636</name>
</gene>
<dbReference type="PROSITE" id="PS50404">
    <property type="entry name" value="GST_NTER"/>
    <property type="match status" value="1"/>
</dbReference>
<proteinExistence type="predicted"/>
<evidence type="ECO:0000313" key="3">
    <source>
        <dbReference type="EMBL" id="KAL3701614.1"/>
    </source>
</evidence>
<dbReference type="InterPro" id="IPR043377">
    <property type="entry name" value="GSTT1/2/3"/>
</dbReference>
<feature type="domain" description="GST N-terminal" evidence="1">
    <location>
        <begin position="1"/>
        <end position="81"/>
    </location>
</feature>
<protein>
    <recommendedName>
        <fullName evidence="5">Glutathione S-transferase</fullName>
    </recommendedName>
</protein>
<dbReference type="Pfam" id="PF13409">
    <property type="entry name" value="GST_N_2"/>
    <property type="match status" value="1"/>
</dbReference>